<organism evidence="9 10">
    <name type="scientific">Lingula anatina</name>
    <name type="common">Brachiopod</name>
    <name type="synonym">Lingula unguis</name>
    <dbReference type="NCBI Taxonomy" id="7574"/>
    <lineage>
        <taxon>Eukaryota</taxon>
        <taxon>Metazoa</taxon>
        <taxon>Spiralia</taxon>
        <taxon>Lophotrochozoa</taxon>
        <taxon>Brachiopoda</taxon>
        <taxon>Linguliformea</taxon>
        <taxon>Lingulata</taxon>
        <taxon>Lingulida</taxon>
        <taxon>Linguloidea</taxon>
        <taxon>Lingulidae</taxon>
        <taxon>Lingula</taxon>
    </lineage>
</organism>
<dbReference type="FunFam" id="1.25.40.990:FF:000011">
    <property type="entry name" value="COP9 signalosome complex subunit 8-like Protein"/>
    <property type="match status" value="1"/>
</dbReference>
<dbReference type="Proteomes" id="UP000085678">
    <property type="component" value="Unplaced"/>
</dbReference>
<dbReference type="FunCoup" id="A0A1S3H720">
    <property type="interactions" value="2078"/>
</dbReference>
<evidence type="ECO:0000313" key="10">
    <source>
        <dbReference type="RefSeq" id="XP_013381777.1"/>
    </source>
</evidence>
<evidence type="ECO:0000256" key="6">
    <source>
        <dbReference type="ARBA" id="ARBA00022790"/>
    </source>
</evidence>
<dbReference type="PANTHER" id="PTHR13339:SF0">
    <property type="entry name" value="COP9 SIGNALOSOME COMPLEX SUBUNIT 8"/>
    <property type="match status" value="1"/>
</dbReference>
<protein>
    <recommendedName>
        <fullName evidence="4">COP9 signalosome complex subunit 8</fullName>
    </recommendedName>
</protein>
<dbReference type="RefSeq" id="XP_013381777.1">
    <property type="nucleotide sequence ID" value="XM_013526323.1"/>
</dbReference>
<dbReference type="InParanoid" id="A0A1S3H720"/>
<dbReference type="GO" id="GO:0000338">
    <property type="term" value="P:protein deneddylation"/>
    <property type="evidence" value="ECO:0007669"/>
    <property type="project" value="InterPro"/>
</dbReference>
<evidence type="ECO:0000256" key="4">
    <source>
        <dbReference type="ARBA" id="ARBA00014875"/>
    </source>
</evidence>
<dbReference type="GO" id="GO:0005737">
    <property type="term" value="C:cytoplasm"/>
    <property type="evidence" value="ECO:0007669"/>
    <property type="project" value="UniProtKB-SubCell"/>
</dbReference>
<dbReference type="AlphaFoldDB" id="A0A1S3H720"/>
<keyword evidence="5" id="KW-0963">Cytoplasm</keyword>
<gene>
    <name evidence="10" type="primary">LOC106152650</name>
</gene>
<comment type="subcellular location">
    <subcellularLocation>
        <location evidence="2">Cytoplasm</location>
    </subcellularLocation>
    <subcellularLocation>
        <location evidence="1">Nucleus</location>
    </subcellularLocation>
</comment>
<dbReference type="OMA" id="MRIPDKL"/>
<sequence>MPSAMTTVEELTQLGKQLENQELESPGGVATPQIYGQLLTIYLVQNDLNNAKYLWKRIPAAVKSANPELGNIWTIGQKMWQKDFAGIYEAINKDWSDNLKPTMATLLESTRRRVFNLVAQAYSSVSGDQFAQMMGMTVEEAVQAAVSQDWKADAQTRLVIPVRSAPQSETSVPSEQMLERLTDFVSFLEN</sequence>
<accession>A0A1S3H720</accession>
<reference evidence="10" key="1">
    <citation type="submission" date="2025-08" db="UniProtKB">
        <authorList>
            <consortium name="RefSeq"/>
        </authorList>
    </citation>
    <scope>IDENTIFICATION</scope>
    <source>
        <tissue evidence="10">Gonads</tissue>
    </source>
</reference>
<dbReference type="InterPro" id="IPR000717">
    <property type="entry name" value="PCI_dom"/>
</dbReference>
<dbReference type="InterPro" id="IPR033464">
    <property type="entry name" value="CSN8_PSD8_EIF3K"/>
</dbReference>
<evidence type="ECO:0000256" key="1">
    <source>
        <dbReference type="ARBA" id="ARBA00004123"/>
    </source>
</evidence>
<proteinExistence type="inferred from homology"/>
<dbReference type="InterPro" id="IPR033205">
    <property type="entry name" value="COP9_CSN8"/>
</dbReference>
<evidence type="ECO:0000256" key="7">
    <source>
        <dbReference type="ARBA" id="ARBA00023242"/>
    </source>
</evidence>
<dbReference type="KEGG" id="lak:106152650"/>
<dbReference type="GO" id="GO:0008180">
    <property type="term" value="C:COP9 signalosome"/>
    <property type="evidence" value="ECO:0007669"/>
    <property type="project" value="UniProtKB-KW"/>
</dbReference>
<keyword evidence="7" id="KW-0539">Nucleus</keyword>
<evidence type="ECO:0000256" key="3">
    <source>
        <dbReference type="ARBA" id="ARBA00008252"/>
    </source>
</evidence>
<dbReference type="Gene3D" id="1.25.40.990">
    <property type="match status" value="1"/>
</dbReference>
<dbReference type="PANTHER" id="PTHR13339">
    <property type="entry name" value="COP9 SIGNALOSOME COMPLEX SUBUNIT 8"/>
    <property type="match status" value="1"/>
</dbReference>
<keyword evidence="6" id="KW-0736">Signalosome</keyword>
<dbReference type="STRING" id="7574.A0A1S3H720"/>
<evidence type="ECO:0000256" key="2">
    <source>
        <dbReference type="ARBA" id="ARBA00004496"/>
    </source>
</evidence>
<evidence type="ECO:0000313" key="9">
    <source>
        <dbReference type="Proteomes" id="UP000085678"/>
    </source>
</evidence>
<evidence type="ECO:0000259" key="8">
    <source>
        <dbReference type="PROSITE" id="PS50250"/>
    </source>
</evidence>
<dbReference type="OrthoDB" id="5351233at2759"/>
<dbReference type="GeneID" id="106152650"/>
<dbReference type="GO" id="GO:0010387">
    <property type="term" value="P:COP9 signalosome assembly"/>
    <property type="evidence" value="ECO:0007669"/>
    <property type="project" value="InterPro"/>
</dbReference>
<feature type="domain" description="PCI" evidence="8">
    <location>
        <begin position="3"/>
        <end position="178"/>
    </location>
</feature>
<keyword evidence="9" id="KW-1185">Reference proteome</keyword>
<dbReference type="PROSITE" id="PS50250">
    <property type="entry name" value="PCI"/>
    <property type="match status" value="1"/>
</dbReference>
<name>A0A1S3H720_LINAN</name>
<dbReference type="Pfam" id="PF10075">
    <property type="entry name" value="CSN8_PSD8_EIF3K"/>
    <property type="match status" value="1"/>
</dbReference>
<comment type="similarity">
    <text evidence="3">Belongs to the CSN8 family.</text>
</comment>
<evidence type="ECO:0000256" key="5">
    <source>
        <dbReference type="ARBA" id="ARBA00022490"/>
    </source>
</evidence>